<evidence type="ECO:0000313" key="3">
    <source>
        <dbReference type="Proteomes" id="UP001497516"/>
    </source>
</evidence>
<dbReference type="Proteomes" id="UP001497516">
    <property type="component" value="Chromosome 9"/>
</dbReference>
<dbReference type="Gene3D" id="3.30.420.10">
    <property type="entry name" value="Ribonuclease H-like superfamily/Ribonuclease H"/>
    <property type="match status" value="1"/>
</dbReference>
<feature type="domain" description="RNase H type-1" evidence="1">
    <location>
        <begin position="78"/>
        <end position="197"/>
    </location>
</feature>
<dbReference type="InterPro" id="IPR036397">
    <property type="entry name" value="RNaseH_sf"/>
</dbReference>
<dbReference type="EMBL" id="OZ034822">
    <property type="protein sequence ID" value="CAL1411208.1"/>
    <property type="molecule type" value="Genomic_DNA"/>
</dbReference>
<name>A0AAV2GN02_9ROSI</name>
<accession>A0AAV2GN02</accession>
<dbReference type="AlphaFoldDB" id="A0AAV2GN02"/>
<gene>
    <name evidence="2" type="ORF">LTRI10_LOCUS50579</name>
</gene>
<protein>
    <recommendedName>
        <fullName evidence="1">RNase H type-1 domain-containing protein</fullName>
    </recommendedName>
</protein>
<evidence type="ECO:0000313" key="2">
    <source>
        <dbReference type="EMBL" id="CAL1411208.1"/>
    </source>
</evidence>
<dbReference type="InterPro" id="IPR052929">
    <property type="entry name" value="RNase_H-like_EbsB-rel"/>
</dbReference>
<dbReference type="CDD" id="cd06222">
    <property type="entry name" value="RNase_H_like"/>
    <property type="match status" value="1"/>
</dbReference>
<dbReference type="PANTHER" id="PTHR47074:SF21">
    <property type="entry name" value="RNASE H TYPE-1 DOMAIN-CONTAINING PROTEIN"/>
    <property type="match status" value="1"/>
</dbReference>
<dbReference type="SUPFAM" id="SSF53098">
    <property type="entry name" value="Ribonuclease H-like"/>
    <property type="match status" value="1"/>
</dbReference>
<keyword evidence="3" id="KW-1185">Reference proteome</keyword>
<dbReference type="GO" id="GO:0003676">
    <property type="term" value="F:nucleic acid binding"/>
    <property type="evidence" value="ECO:0007669"/>
    <property type="project" value="InterPro"/>
</dbReference>
<evidence type="ECO:0000259" key="1">
    <source>
        <dbReference type="Pfam" id="PF13456"/>
    </source>
</evidence>
<dbReference type="Pfam" id="PF13456">
    <property type="entry name" value="RVT_3"/>
    <property type="match status" value="1"/>
</dbReference>
<dbReference type="GO" id="GO:0004523">
    <property type="term" value="F:RNA-DNA hybrid ribonuclease activity"/>
    <property type="evidence" value="ECO:0007669"/>
    <property type="project" value="InterPro"/>
</dbReference>
<sequence length="227" mass="26296">MERVDDTVLEQFVVVLWMMWSERNNQLFNRKKAEEWEVVGRALSYWEEYASYHKREEQVKETEAVTWKRPPTGWVKANVDAAVIEGQGTGLGMVLRDENGGFLRAAVRRERRCWPPEIAEMKAVEFGLKQLEMGGFRRAVVEMDCLQVESALHRADHSRLETGHVIKELQAEAQRVGEIQWSFVKQAGNSLAHNMAHSLYNWETQEVLDSRPPIFLLDSLTKEMASY</sequence>
<dbReference type="InterPro" id="IPR044730">
    <property type="entry name" value="RNase_H-like_dom_plant"/>
</dbReference>
<dbReference type="InterPro" id="IPR012337">
    <property type="entry name" value="RNaseH-like_sf"/>
</dbReference>
<reference evidence="2 3" key="1">
    <citation type="submission" date="2024-04" db="EMBL/GenBank/DDBJ databases">
        <authorList>
            <person name="Fracassetti M."/>
        </authorList>
    </citation>
    <scope>NUCLEOTIDE SEQUENCE [LARGE SCALE GENOMIC DNA]</scope>
</reference>
<dbReference type="InterPro" id="IPR002156">
    <property type="entry name" value="RNaseH_domain"/>
</dbReference>
<proteinExistence type="predicted"/>
<dbReference type="PANTHER" id="PTHR47074">
    <property type="entry name" value="BNAC02G40300D PROTEIN"/>
    <property type="match status" value="1"/>
</dbReference>
<organism evidence="2 3">
    <name type="scientific">Linum trigynum</name>
    <dbReference type="NCBI Taxonomy" id="586398"/>
    <lineage>
        <taxon>Eukaryota</taxon>
        <taxon>Viridiplantae</taxon>
        <taxon>Streptophyta</taxon>
        <taxon>Embryophyta</taxon>
        <taxon>Tracheophyta</taxon>
        <taxon>Spermatophyta</taxon>
        <taxon>Magnoliopsida</taxon>
        <taxon>eudicotyledons</taxon>
        <taxon>Gunneridae</taxon>
        <taxon>Pentapetalae</taxon>
        <taxon>rosids</taxon>
        <taxon>fabids</taxon>
        <taxon>Malpighiales</taxon>
        <taxon>Linaceae</taxon>
        <taxon>Linum</taxon>
    </lineage>
</organism>